<dbReference type="PANTHER" id="PTHR46060">
    <property type="entry name" value="MARINER MOS1 TRANSPOSASE-LIKE PROTEIN"/>
    <property type="match status" value="1"/>
</dbReference>
<gene>
    <name evidence="1" type="ORF">EZS28_050306</name>
</gene>
<sequence>PRKREQNDKMMLCVFLGVTGFHLQQWTTKGTSMTAKFFTSEVPKPLNFQMKAIVGKERVSPYIHYDNTSVHRSHYTQDYLHSSIFTRLFHPPYSTDKALSDFYLFGQLKGLLKGVNCENEEELKSAVSRILGVTPRSEFFRAIDTQIDRLEIQIHSEGEYVL</sequence>
<evidence type="ECO:0000313" key="2">
    <source>
        <dbReference type="Proteomes" id="UP000324800"/>
    </source>
</evidence>
<dbReference type="PANTHER" id="PTHR46060:SF1">
    <property type="entry name" value="MARINER MOS1 TRANSPOSASE-LIKE PROTEIN"/>
    <property type="match status" value="1"/>
</dbReference>
<proteinExistence type="predicted"/>
<reference evidence="1 2" key="1">
    <citation type="submission" date="2019-03" db="EMBL/GenBank/DDBJ databases">
        <title>Single cell metagenomics reveals metabolic interactions within the superorganism composed of flagellate Streblomastix strix and complex community of Bacteroidetes bacteria on its surface.</title>
        <authorList>
            <person name="Treitli S.C."/>
            <person name="Kolisko M."/>
            <person name="Husnik F."/>
            <person name="Keeling P."/>
            <person name="Hampl V."/>
        </authorList>
    </citation>
    <scope>NUCLEOTIDE SEQUENCE [LARGE SCALE GENOMIC DNA]</scope>
    <source>
        <strain evidence="1">ST1C</strain>
    </source>
</reference>
<evidence type="ECO:0000313" key="1">
    <source>
        <dbReference type="EMBL" id="KAA6354167.1"/>
    </source>
</evidence>
<organism evidence="1 2">
    <name type="scientific">Streblomastix strix</name>
    <dbReference type="NCBI Taxonomy" id="222440"/>
    <lineage>
        <taxon>Eukaryota</taxon>
        <taxon>Metamonada</taxon>
        <taxon>Preaxostyla</taxon>
        <taxon>Oxymonadida</taxon>
        <taxon>Streblomastigidae</taxon>
        <taxon>Streblomastix</taxon>
    </lineage>
</organism>
<dbReference type="EMBL" id="SNRW01036784">
    <property type="protein sequence ID" value="KAA6354167.1"/>
    <property type="molecule type" value="Genomic_DNA"/>
</dbReference>
<accession>A0A5J4T7D4</accession>
<name>A0A5J4T7D4_9EUKA</name>
<dbReference type="InterPro" id="IPR052709">
    <property type="entry name" value="Transposase-MT_Hybrid"/>
</dbReference>
<comment type="caution">
    <text evidence="1">The sequence shown here is derived from an EMBL/GenBank/DDBJ whole genome shotgun (WGS) entry which is preliminary data.</text>
</comment>
<dbReference type="OrthoDB" id="10017160at2759"/>
<dbReference type="AlphaFoldDB" id="A0A5J4T7D4"/>
<feature type="non-terminal residue" evidence="1">
    <location>
        <position position="1"/>
    </location>
</feature>
<dbReference type="Proteomes" id="UP000324800">
    <property type="component" value="Unassembled WGS sequence"/>
</dbReference>
<dbReference type="GO" id="GO:0003676">
    <property type="term" value="F:nucleic acid binding"/>
    <property type="evidence" value="ECO:0007669"/>
    <property type="project" value="InterPro"/>
</dbReference>
<evidence type="ECO:0008006" key="3">
    <source>
        <dbReference type="Google" id="ProtNLM"/>
    </source>
</evidence>
<dbReference type="InterPro" id="IPR036397">
    <property type="entry name" value="RNaseH_sf"/>
</dbReference>
<protein>
    <recommendedName>
        <fullName evidence="3">Mariner Mos1 transposase</fullName>
    </recommendedName>
</protein>
<dbReference type="Gene3D" id="3.30.420.10">
    <property type="entry name" value="Ribonuclease H-like superfamily/Ribonuclease H"/>
    <property type="match status" value="1"/>
</dbReference>